<dbReference type="AlphaFoldDB" id="A0A426VER0"/>
<comment type="subunit">
    <text evidence="8">The Tol-Pal system is composed of five core proteins: the inner membrane proteins TolA, TolQ and TolR, the periplasmic protein TolB and the outer membrane protein Pal. They form a network linking the inner and outer membranes and the peptidoglycan layer.</text>
</comment>
<evidence type="ECO:0000256" key="4">
    <source>
        <dbReference type="ARBA" id="ARBA00023139"/>
    </source>
</evidence>
<dbReference type="Proteomes" id="UP000269265">
    <property type="component" value="Unassembled WGS sequence"/>
</dbReference>
<dbReference type="InterPro" id="IPR050330">
    <property type="entry name" value="Bact_OuterMem_StrucFunc"/>
</dbReference>
<keyword evidence="5 8" id="KW-0998">Cell outer membrane</keyword>
<dbReference type="GO" id="GO:0009279">
    <property type="term" value="C:cell outer membrane"/>
    <property type="evidence" value="ECO:0007669"/>
    <property type="project" value="UniProtKB-SubCell"/>
</dbReference>
<dbReference type="PROSITE" id="PS51123">
    <property type="entry name" value="OMPA_2"/>
    <property type="match status" value="1"/>
</dbReference>
<dbReference type="InterPro" id="IPR006690">
    <property type="entry name" value="OMPA-like_CS"/>
</dbReference>
<sequence length="176" mass="18535">MTLARRATGVALACSALWLVGCGSNVKLEDPKPAPITTSSNAPTSTSAASTVAPVEAAPIDPSALPANLARVIYFDYDSFVVREDARGTVDGYAKYLNANKSKHITVEGHTDARGGSEYNLALGQKRAEATVKALGLLGVSANQLEAVSFGKERPAVEGSNEEAWAKNRRAEFKGR</sequence>
<keyword evidence="6 8" id="KW-0449">Lipoprotein</keyword>
<dbReference type="PANTHER" id="PTHR30329">
    <property type="entry name" value="STATOR ELEMENT OF FLAGELLAR MOTOR COMPLEX"/>
    <property type="match status" value="1"/>
</dbReference>
<evidence type="ECO:0000313" key="10">
    <source>
        <dbReference type="EMBL" id="RRS05335.1"/>
    </source>
</evidence>
<dbReference type="GO" id="GO:0051301">
    <property type="term" value="P:cell division"/>
    <property type="evidence" value="ECO:0007669"/>
    <property type="project" value="UniProtKB-UniRule"/>
</dbReference>
<dbReference type="EMBL" id="RSED01000004">
    <property type="protein sequence ID" value="RRS05335.1"/>
    <property type="molecule type" value="Genomic_DNA"/>
</dbReference>
<dbReference type="Gene3D" id="3.30.1330.60">
    <property type="entry name" value="OmpA-like domain"/>
    <property type="match status" value="1"/>
</dbReference>
<keyword evidence="1 8" id="KW-0132">Cell division</keyword>
<dbReference type="InterPro" id="IPR014169">
    <property type="entry name" value="Pal_lipo_C"/>
</dbReference>
<dbReference type="NCBIfam" id="TIGR02802">
    <property type="entry name" value="Pal_lipo"/>
    <property type="match status" value="1"/>
</dbReference>
<dbReference type="HAMAP" id="MF_02204">
    <property type="entry name" value="Pal"/>
    <property type="match status" value="1"/>
</dbReference>
<dbReference type="SUPFAM" id="SSF103088">
    <property type="entry name" value="OmpA-like"/>
    <property type="match status" value="1"/>
</dbReference>
<organism evidence="10 11">
    <name type="scientific">Aquabacterium soli</name>
    <dbReference type="NCBI Taxonomy" id="2493092"/>
    <lineage>
        <taxon>Bacteria</taxon>
        <taxon>Pseudomonadati</taxon>
        <taxon>Pseudomonadota</taxon>
        <taxon>Betaproteobacteria</taxon>
        <taxon>Burkholderiales</taxon>
        <taxon>Aquabacterium</taxon>
    </lineage>
</organism>
<dbReference type="InterPro" id="IPR039001">
    <property type="entry name" value="Pal"/>
</dbReference>
<proteinExistence type="inferred from homology"/>
<name>A0A426VER0_9BURK</name>
<keyword evidence="3 8" id="KW-0472">Membrane</keyword>
<gene>
    <name evidence="8 10" type="primary">pal</name>
    <name evidence="10" type="ORF">EIP75_06000</name>
</gene>
<comment type="subcellular location">
    <subcellularLocation>
        <location evidence="8">Cell outer membrane</location>
        <topology evidence="8">Lipid-anchor</topology>
    </subcellularLocation>
</comment>
<evidence type="ECO:0000256" key="3">
    <source>
        <dbReference type="ARBA" id="ARBA00023136"/>
    </source>
</evidence>
<reference evidence="10 11" key="1">
    <citation type="submission" date="2018-12" db="EMBL/GenBank/DDBJ databases">
        <title>The whole draft genome of Aquabacterium sp. SJQ9.</title>
        <authorList>
            <person name="Sun L."/>
            <person name="Gao X."/>
            <person name="Chen W."/>
            <person name="Huang K."/>
        </authorList>
    </citation>
    <scope>NUCLEOTIDE SEQUENCE [LARGE SCALE GENOMIC DNA]</scope>
    <source>
        <strain evidence="10 11">SJQ9</strain>
    </source>
</reference>
<evidence type="ECO:0000256" key="1">
    <source>
        <dbReference type="ARBA" id="ARBA00022618"/>
    </source>
</evidence>
<evidence type="ECO:0000256" key="7">
    <source>
        <dbReference type="ARBA" id="ARBA00023306"/>
    </source>
</evidence>
<keyword evidence="2 8" id="KW-0732">Signal</keyword>
<evidence type="ECO:0000313" key="11">
    <source>
        <dbReference type="Proteomes" id="UP000269265"/>
    </source>
</evidence>
<feature type="domain" description="OmpA-like" evidence="9">
    <location>
        <begin position="62"/>
        <end position="176"/>
    </location>
</feature>
<evidence type="ECO:0000256" key="5">
    <source>
        <dbReference type="ARBA" id="ARBA00023237"/>
    </source>
</evidence>
<dbReference type="InterPro" id="IPR006665">
    <property type="entry name" value="OmpA-like"/>
</dbReference>
<dbReference type="PRINTS" id="PR01021">
    <property type="entry name" value="OMPADOMAIN"/>
</dbReference>
<evidence type="ECO:0000256" key="8">
    <source>
        <dbReference type="HAMAP-Rule" id="MF_02204"/>
    </source>
</evidence>
<dbReference type="OrthoDB" id="9809164at2"/>
<comment type="function">
    <text evidence="8">Part of the Tol-Pal system, which plays a role in outer membrane invagination during cell division and is important for maintaining outer membrane integrity.</text>
</comment>
<keyword evidence="4 8" id="KW-0564">Palmitate</keyword>
<accession>A0A426VER0</accession>
<dbReference type="PROSITE" id="PS51257">
    <property type="entry name" value="PROKAR_LIPOPROTEIN"/>
    <property type="match status" value="1"/>
</dbReference>
<dbReference type="Pfam" id="PF00691">
    <property type="entry name" value="OmpA"/>
    <property type="match status" value="1"/>
</dbReference>
<dbReference type="InterPro" id="IPR036737">
    <property type="entry name" value="OmpA-like_sf"/>
</dbReference>
<comment type="similarity">
    <text evidence="8">Belongs to the Pal lipoprotein family.</text>
</comment>
<protein>
    <recommendedName>
        <fullName evidence="8">Peptidoglycan-associated lipoprotein</fullName>
        <shortName evidence="8">PAL</shortName>
    </recommendedName>
</protein>
<evidence type="ECO:0000259" key="9">
    <source>
        <dbReference type="PROSITE" id="PS51123"/>
    </source>
</evidence>
<evidence type="ECO:0000256" key="2">
    <source>
        <dbReference type="ARBA" id="ARBA00022729"/>
    </source>
</evidence>
<evidence type="ECO:0000256" key="6">
    <source>
        <dbReference type="ARBA" id="ARBA00023288"/>
    </source>
</evidence>
<comment type="caution">
    <text evidence="10">The sequence shown here is derived from an EMBL/GenBank/DDBJ whole genome shotgun (WGS) entry which is preliminary data.</text>
</comment>
<dbReference type="PANTHER" id="PTHR30329:SF21">
    <property type="entry name" value="LIPOPROTEIN YIAD-RELATED"/>
    <property type="match status" value="1"/>
</dbReference>
<dbReference type="PROSITE" id="PS01068">
    <property type="entry name" value="OMPA_1"/>
    <property type="match status" value="1"/>
</dbReference>
<dbReference type="InterPro" id="IPR006664">
    <property type="entry name" value="OMP_bac"/>
</dbReference>
<keyword evidence="11" id="KW-1185">Reference proteome</keyword>
<keyword evidence="7 8" id="KW-0131">Cell cycle</keyword>
<dbReference type="CDD" id="cd07185">
    <property type="entry name" value="OmpA_C-like"/>
    <property type="match status" value="1"/>
</dbReference>